<dbReference type="SUPFAM" id="SSF53254">
    <property type="entry name" value="Phosphoglycerate mutase-like"/>
    <property type="match status" value="1"/>
</dbReference>
<evidence type="ECO:0000256" key="1">
    <source>
        <dbReference type="SAM" id="SignalP"/>
    </source>
</evidence>
<dbReference type="CDD" id="cd07040">
    <property type="entry name" value="HP"/>
    <property type="match status" value="1"/>
</dbReference>
<sequence length="201" mass="22556">MFWLCMVLVALSAWTTAAQADTLERDALLESLRDGGLVIYWRHAITDRSQRDRDFSDMTRCELQRNLSEAGRAQARAMGEALIALGVPLGEVISSPFCRNIDTAELAFGRYRIEEDLFNWPPAPPGRKPQLISALREMLATPPPDPDTNTVLVGHNLNIRQAADVRLEEGDMGIFQPLGDDGFRHLGNLTDRDLETLLRQR</sequence>
<dbReference type="EMBL" id="MVBK01000076">
    <property type="protein sequence ID" value="OOG23143.1"/>
    <property type="molecule type" value="Genomic_DNA"/>
</dbReference>
<keyword evidence="3" id="KW-1185">Reference proteome</keyword>
<feature type="chain" id="PRO_5013002608" evidence="1">
    <location>
        <begin position="21"/>
        <end position="201"/>
    </location>
</feature>
<dbReference type="STRING" id="108003.B1C78_12150"/>
<keyword evidence="1" id="KW-0732">Signal</keyword>
<organism evidence="2 3">
    <name type="scientific">Thioalkalivibrio denitrificans</name>
    <dbReference type="NCBI Taxonomy" id="108003"/>
    <lineage>
        <taxon>Bacteria</taxon>
        <taxon>Pseudomonadati</taxon>
        <taxon>Pseudomonadota</taxon>
        <taxon>Gammaproteobacteria</taxon>
        <taxon>Chromatiales</taxon>
        <taxon>Ectothiorhodospiraceae</taxon>
        <taxon>Thioalkalivibrio</taxon>
    </lineage>
</organism>
<evidence type="ECO:0000313" key="2">
    <source>
        <dbReference type="EMBL" id="OOG23143.1"/>
    </source>
</evidence>
<dbReference type="Gene3D" id="3.40.50.1240">
    <property type="entry name" value="Phosphoglycerate mutase-like"/>
    <property type="match status" value="1"/>
</dbReference>
<accession>A0A1V3NDX6</accession>
<dbReference type="OrthoDB" id="8685508at2"/>
<dbReference type="InterPro" id="IPR013078">
    <property type="entry name" value="His_Pase_superF_clade-1"/>
</dbReference>
<evidence type="ECO:0000313" key="3">
    <source>
        <dbReference type="Proteomes" id="UP000189462"/>
    </source>
</evidence>
<dbReference type="Proteomes" id="UP000189462">
    <property type="component" value="Unassembled WGS sequence"/>
</dbReference>
<protein>
    <submittedName>
        <fullName evidence="2">Histidine phosphatase family protein</fullName>
    </submittedName>
</protein>
<reference evidence="2 3" key="1">
    <citation type="submission" date="2017-02" db="EMBL/GenBank/DDBJ databases">
        <title>Genomic diversity within the haloalkaliphilic genus Thioalkalivibrio.</title>
        <authorList>
            <person name="Ahn A.-C."/>
            <person name="Meier-Kolthoff J."/>
            <person name="Overmars L."/>
            <person name="Richter M."/>
            <person name="Woyke T."/>
            <person name="Sorokin D.Y."/>
            <person name="Muyzer G."/>
        </authorList>
    </citation>
    <scope>NUCLEOTIDE SEQUENCE [LARGE SCALE GENOMIC DNA]</scope>
    <source>
        <strain evidence="2 3">ALJD</strain>
    </source>
</reference>
<dbReference type="RefSeq" id="WP_077279424.1">
    <property type="nucleotide sequence ID" value="NZ_MVBK01000076.1"/>
</dbReference>
<gene>
    <name evidence="2" type="ORF">B1C78_12150</name>
</gene>
<name>A0A1V3NDX6_9GAMM</name>
<proteinExistence type="predicted"/>
<dbReference type="InterPro" id="IPR029033">
    <property type="entry name" value="His_PPase_superfam"/>
</dbReference>
<dbReference type="AlphaFoldDB" id="A0A1V3NDX6"/>
<dbReference type="Pfam" id="PF00300">
    <property type="entry name" value="His_Phos_1"/>
    <property type="match status" value="1"/>
</dbReference>
<feature type="signal peptide" evidence="1">
    <location>
        <begin position="1"/>
        <end position="20"/>
    </location>
</feature>
<comment type="caution">
    <text evidence="2">The sequence shown here is derived from an EMBL/GenBank/DDBJ whole genome shotgun (WGS) entry which is preliminary data.</text>
</comment>